<evidence type="ECO:0000256" key="1">
    <source>
        <dbReference type="SAM" id="Phobius"/>
    </source>
</evidence>
<keyword evidence="1" id="KW-1133">Transmembrane helix</keyword>
<dbReference type="AlphaFoldDB" id="A0A6J2TUB7"/>
<evidence type="ECO:0000313" key="3">
    <source>
        <dbReference type="RefSeq" id="XP_030379175.1"/>
    </source>
</evidence>
<feature type="transmembrane region" description="Helical" evidence="1">
    <location>
        <begin position="145"/>
        <end position="162"/>
    </location>
</feature>
<dbReference type="OrthoDB" id="7848660at2759"/>
<name>A0A6J2TUB7_DROLE</name>
<gene>
    <name evidence="3" type="primary">LOC115627592</name>
</gene>
<dbReference type="Proteomes" id="UP000504634">
    <property type="component" value="Unplaced"/>
</dbReference>
<proteinExistence type="predicted"/>
<keyword evidence="1" id="KW-0812">Transmembrane</keyword>
<sequence>MQTNKMQKKGWELVRDMYESLLMMSVSMMFHLNGWHVLAWLDPNQMPSEALPVNWSTTCFIMGLLLVLLHFKPRSIKRCSHMARVAMLPLEIFLMLWLIDTLEVQMWHPFLGIMEMLFGVLGHARRFSGIYYYLPGLSKWLINDAFYFMRFVSSVTILLLGLEAEGGKWRRAIDFLLLGKLPQQTSAQRCQKRTSRDRSYLNIDADDIDNDNDGPLREHMCDECIKRFVEQE</sequence>
<dbReference type="GeneID" id="115627592"/>
<organism evidence="2 3">
    <name type="scientific">Drosophila lebanonensis</name>
    <name type="common">Fruit fly</name>
    <name type="synonym">Scaptodrosophila lebanonensis</name>
    <dbReference type="NCBI Taxonomy" id="7225"/>
    <lineage>
        <taxon>Eukaryota</taxon>
        <taxon>Metazoa</taxon>
        <taxon>Ecdysozoa</taxon>
        <taxon>Arthropoda</taxon>
        <taxon>Hexapoda</taxon>
        <taxon>Insecta</taxon>
        <taxon>Pterygota</taxon>
        <taxon>Neoptera</taxon>
        <taxon>Endopterygota</taxon>
        <taxon>Diptera</taxon>
        <taxon>Brachycera</taxon>
        <taxon>Muscomorpha</taxon>
        <taxon>Ephydroidea</taxon>
        <taxon>Drosophilidae</taxon>
        <taxon>Scaptodrosophila</taxon>
    </lineage>
</organism>
<protein>
    <submittedName>
        <fullName evidence="3">Uncharacterized protein LOC115627592</fullName>
    </submittedName>
</protein>
<keyword evidence="1" id="KW-0472">Membrane</keyword>
<reference evidence="3" key="1">
    <citation type="submission" date="2025-08" db="UniProtKB">
        <authorList>
            <consortium name="RefSeq"/>
        </authorList>
    </citation>
    <scope>IDENTIFICATION</scope>
    <source>
        <strain evidence="3">11010-0011.00</strain>
        <tissue evidence="3">Whole body</tissue>
    </source>
</reference>
<dbReference type="RefSeq" id="XP_030379175.1">
    <property type="nucleotide sequence ID" value="XM_030523315.1"/>
</dbReference>
<keyword evidence="2" id="KW-1185">Reference proteome</keyword>
<feature type="transmembrane region" description="Helical" evidence="1">
    <location>
        <begin position="21"/>
        <end position="41"/>
    </location>
</feature>
<feature type="transmembrane region" description="Helical" evidence="1">
    <location>
        <begin position="83"/>
        <end position="99"/>
    </location>
</feature>
<feature type="transmembrane region" description="Helical" evidence="1">
    <location>
        <begin position="53"/>
        <end position="71"/>
    </location>
</feature>
<evidence type="ECO:0000313" key="2">
    <source>
        <dbReference type="Proteomes" id="UP000504634"/>
    </source>
</evidence>
<accession>A0A6J2TUB7</accession>